<evidence type="ECO:0000313" key="2">
    <source>
        <dbReference type="Proteomes" id="UP000295781"/>
    </source>
</evidence>
<dbReference type="EMBL" id="CP012670">
    <property type="protein sequence ID" value="AUX27733.1"/>
    <property type="molecule type" value="Genomic_DNA"/>
</dbReference>
<proteinExistence type="predicted"/>
<sequence length="75" mass="8104">MYNTHGVISVTNSNDSEIRLTLEPWAEEVVLSPGQSVQVAFSGPQGGHMEVDLRPGAVILYGWEGSVFSVKGSER</sequence>
<protein>
    <submittedName>
        <fullName evidence="1">Uncharacterized protein</fullName>
    </submittedName>
</protein>
<accession>A0A4P2QEW9</accession>
<name>A0A4P2QEW9_SORCE</name>
<reference evidence="1 2" key="1">
    <citation type="submission" date="2015-09" db="EMBL/GenBank/DDBJ databases">
        <title>Sorangium comparison.</title>
        <authorList>
            <person name="Zaburannyi N."/>
            <person name="Bunk B."/>
            <person name="Overmann J."/>
            <person name="Mueller R."/>
        </authorList>
    </citation>
    <scope>NUCLEOTIDE SEQUENCE [LARGE SCALE GENOMIC DNA]</scope>
    <source>
        <strain evidence="1 2">So ceGT47</strain>
    </source>
</reference>
<dbReference type="Proteomes" id="UP000295781">
    <property type="component" value="Chromosome"/>
</dbReference>
<evidence type="ECO:0000313" key="1">
    <source>
        <dbReference type="EMBL" id="AUX27733.1"/>
    </source>
</evidence>
<gene>
    <name evidence="1" type="ORF">SOCEGT47_083310</name>
</gene>
<dbReference type="AlphaFoldDB" id="A0A4P2QEW9"/>
<organism evidence="1 2">
    <name type="scientific">Sorangium cellulosum</name>
    <name type="common">Polyangium cellulosum</name>
    <dbReference type="NCBI Taxonomy" id="56"/>
    <lineage>
        <taxon>Bacteria</taxon>
        <taxon>Pseudomonadati</taxon>
        <taxon>Myxococcota</taxon>
        <taxon>Polyangia</taxon>
        <taxon>Polyangiales</taxon>
        <taxon>Polyangiaceae</taxon>
        <taxon>Sorangium</taxon>
    </lineage>
</organism>